<dbReference type="SUPFAM" id="SSF53795">
    <property type="entry name" value="PEP carboxykinase-like"/>
    <property type="match status" value="1"/>
</dbReference>
<dbReference type="InterPro" id="IPR027417">
    <property type="entry name" value="P-loop_NTPase"/>
</dbReference>
<evidence type="ECO:0000313" key="2">
    <source>
        <dbReference type="Proteomes" id="UP000011744"/>
    </source>
</evidence>
<name>M3AEL3_9PROT</name>
<evidence type="ECO:0000313" key="1">
    <source>
        <dbReference type="EMBL" id="EME71278.1"/>
    </source>
</evidence>
<proteinExistence type="predicted"/>
<organism evidence="1 2">
    <name type="scientific">Paramagnetospirillum caucaseum</name>
    <dbReference type="NCBI Taxonomy" id="1244869"/>
    <lineage>
        <taxon>Bacteria</taxon>
        <taxon>Pseudomonadati</taxon>
        <taxon>Pseudomonadota</taxon>
        <taxon>Alphaproteobacteria</taxon>
        <taxon>Rhodospirillales</taxon>
        <taxon>Magnetospirillaceae</taxon>
        <taxon>Paramagnetospirillum</taxon>
    </lineage>
</organism>
<dbReference type="PATRIC" id="fig|1244869.3.peg.746"/>
<dbReference type="eggNOG" id="COG5019">
    <property type="taxonomic scope" value="Bacteria"/>
</dbReference>
<dbReference type="AlphaFoldDB" id="M3AEL3"/>
<dbReference type="EMBL" id="AONQ01000006">
    <property type="protein sequence ID" value="EME71278.1"/>
    <property type="molecule type" value="Genomic_DNA"/>
</dbReference>
<accession>M3AEL3</accession>
<dbReference type="Gene3D" id="3.40.50.300">
    <property type="entry name" value="P-loop containing nucleotide triphosphate hydrolases"/>
    <property type="match status" value="1"/>
</dbReference>
<evidence type="ECO:0008006" key="3">
    <source>
        <dbReference type="Google" id="ProtNLM"/>
    </source>
</evidence>
<comment type="caution">
    <text evidence="1">The sequence shown here is derived from an EMBL/GenBank/DDBJ whole genome shotgun (WGS) entry which is preliminary data.</text>
</comment>
<dbReference type="Proteomes" id="UP000011744">
    <property type="component" value="Unassembled WGS sequence"/>
</dbReference>
<dbReference type="STRING" id="1244869.H261_03748"/>
<keyword evidence="2" id="KW-1185">Reference proteome</keyword>
<sequence>MPLHLDAITSSGVLWEVADGQFLLRVPNVARYFVERGERITIQPDPEAQMMEVKRFAAMTPLAAAAYQRGRLVLNAATVVNGSGDAVAFTGIGVSGKSTLAMSLLLHGWRLLSDDLAVISWSDAGGPIAEAADSGLWLWPDAAAGLSLPSAKDSGRTFHQVENPKIAGPSRLKAIVRLGLEDGDRVSLEAELGAKAVMSAGYAIYNRRIALAIMTPVRIFELLAEIVRTTSSLHLRRPLRGWSVDDVTRRFLEWDS</sequence>
<gene>
    <name evidence="1" type="ORF">H261_03748</name>
</gene>
<protein>
    <recommendedName>
        <fullName evidence="3">HPr kinase</fullName>
    </recommendedName>
</protein>
<reference evidence="1 2" key="1">
    <citation type="journal article" date="2014" name="Genome Announc.">
        <title>Draft Genome Sequence of Magnetospirillum sp. Strain SO-1, a Freshwater Magnetotactic Bacterium Isolated from the Ol'khovka River, Russia.</title>
        <authorList>
            <person name="Grouzdev D.S."/>
            <person name="Dziuba M.V."/>
            <person name="Sukhacheva M.S."/>
            <person name="Mardanov A.V."/>
            <person name="Beletskiy A.V."/>
            <person name="Kuznetsov B.B."/>
            <person name="Skryabin K.G."/>
        </authorList>
    </citation>
    <scope>NUCLEOTIDE SEQUENCE [LARGE SCALE GENOMIC DNA]</scope>
    <source>
        <strain evidence="1 2">SO-1</strain>
    </source>
</reference>